<dbReference type="PANTHER" id="PTHR42716">
    <property type="entry name" value="L-ASPARTATE OXIDASE"/>
    <property type="match status" value="1"/>
</dbReference>
<dbReference type="AlphaFoldDB" id="A0A3N4Z8T8"/>
<organism evidence="1 2">
    <name type="scientific">Myceligenerans xiligouense</name>
    <dbReference type="NCBI Taxonomy" id="253184"/>
    <lineage>
        <taxon>Bacteria</taxon>
        <taxon>Bacillati</taxon>
        <taxon>Actinomycetota</taxon>
        <taxon>Actinomycetes</taxon>
        <taxon>Micrococcales</taxon>
        <taxon>Promicromonosporaceae</taxon>
        <taxon>Myceligenerans</taxon>
    </lineage>
</organism>
<dbReference type="GO" id="GO:0008734">
    <property type="term" value="F:L-aspartate oxidase activity"/>
    <property type="evidence" value="ECO:0007669"/>
    <property type="project" value="InterPro"/>
</dbReference>
<dbReference type="GO" id="GO:0009435">
    <property type="term" value="P:NAD+ biosynthetic process"/>
    <property type="evidence" value="ECO:0007669"/>
    <property type="project" value="InterPro"/>
</dbReference>
<dbReference type="RefSeq" id="WP_211341601.1">
    <property type="nucleotide sequence ID" value="NZ_RKQZ01000001.1"/>
</dbReference>
<sequence length="541" mass="59024">MTQQDLQTDVLVVGAGLGGIAAALAAAGRGARVVLTEEHPWIGGQLTSQGVPPDEHPWVERFGVTARYRALRDGIRDVYRRRYPLTEAARAWQALNPGAGWVSKLCHEPRVAVGVLEEMLAPHRSAGRIRLLERVRPTSATTDGDRVTSVTLASVAGGPDVTVSAAYTIDATETGELLPLTGTEYVTGFEAASETGEPSAPATAQPDNVQALSVCFAVEHVDGDHTIDRPERYDFWSSYAPAAWRGERLLSWTAPNPRTLALDERTFTPNPGDDPLRVDADQSKNAGDGNLWLFRRIAARDLLEPGFRDSDLCLVNWPSIDYFLGHVLDVPRDVEQARIADARRLSLSMLYWMQTEAPRPDGGTGFPGLRLRPDVMGSADGLAQAAYHRESRRIRAVTTVTENDVSHAVRGDRGATRYDDSVGVGMYRIDLHPSTGGDTYIDVPSTPFEIPLGALLPRRTTNLLAANKNIGTTHITNGCYRLHPVEWNAGEAAGHLAAHCLATGRVPHEVQEKPDPLADYQRELIASGVELRWPEGEVHPY</sequence>
<dbReference type="SUPFAM" id="SSF51905">
    <property type="entry name" value="FAD/NAD(P)-binding domain"/>
    <property type="match status" value="1"/>
</dbReference>
<evidence type="ECO:0000313" key="2">
    <source>
        <dbReference type="Proteomes" id="UP000280501"/>
    </source>
</evidence>
<protein>
    <submittedName>
        <fullName evidence="1">FAD dependent oxidoreductase</fullName>
    </submittedName>
</protein>
<comment type="caution">
    <text evidence="1">The sequence shown here is derived from an EMBL/GenBank/DDBJ whole genome shotgun (WGS) entry which is preliminary data.</text>
</comment>
<evidence type="ECO:0000313" key="1">
    <source>
        <dbReference type="EMBL" id="RPF22288.1"/>
    </source>
</evidence>
<dbReference type="Pfam" id="PF12831">
    <property type="entry name" value="FAD_oxidored"/>
    <property type="match status" value="1"/>
</dbReference>
<gene>
    <name evidence="1" type="ORF">EDD34_2941</name>
</gene>
<reference evidence="1 2" key="1">
    <citation type="submission" date="2018-11" db="EMBL/GenBank/DDBJ databases">
        <title>Sequencing the genomes of 1000 actinobacteria strains.</title>
        <authorList>
            <person name="Klenk H.-P."/>
        </authorList>
    </citation>
    <scope>NUCLEOTIDE SEQUENCE [LARGE SCALE GENOMIC DNA]</scope>
    <source>
        <strain evidence="1 2">DSM 15700</strain>
    </source>
</reference>
<accession>A0A3N4Z8T8</accession>
<proteinExistence type="predicted"/>
<dbReference type="PANTHER" id="PTHR42716:SF1">
    <property type="entry name" value="SLL0471 PROTEIN"/>
    <property type="match status" value="1"/>
</dbReference>
<dbReference type="InterPro" id="IPR036188">
    <property type="entry name" value="FAD/NAD-bd_sf"/>
</dbReference>
<dbReference type="EMBL" id="RKQZ01000001">
    <property type="protein sequence ID" value="RPF22288.1"/>
    <property type="molecule type" value="Genomic_DNA"/>
</dbReference>
<name>A0A3N4Z8T8_9MICO</name>
<keyword evidence="2" id="KW-1185">Reference proteome</keyword>
<dbReference type="Gene3D" id="3.50.50.60">
    <property type="entry name" value="FAD/NAD(P)-binding domain"/>
    <property type="match status" value="1"/>
</dbReference>
<dbReference type="Proteomes" id="UP000280501">
    <property type="component" value="Unassembled WGS sequence"/>
</dbReference>
<dbReference type="InterPro" id="IPR005288">
    <property type="entry name" value="NadB"/>
</dbReference>